<proteinExistence type="inferred from homology"/>
<dbReference type="EMBL" id="DSKL01000179">
    <property type="protein sequence ID" value="HEH82225.1"/>
    <property type="molecule type" value="Genomic_DNA"/>
</dbReference>
<dbReference type="PANTHER" id="PTHR30193">
    <property type="entry name" value="ABC TRANSPORTER PERMEASE PROTEIN"/>
    <property type="match status" value="1"/>
</dbReference>
<dbReference type="InterPro" id="IPR051393">
    <property type="entry name" value="ABC_transporter_permease"/>
</dbReference>
<keyword evidence="6 7" id="KW-0472">Membrane</keyword>
<comment type="subcellular location">
    <subcellularLocation>
        <location evidence="1 7">Cell membrane</location>
        <topology evidence="1 7">Multi-pass membrane protein</topology>
    </subcellularLocation>
</comment>
<dbReference type="Gene3D" id="1.10.3720.10">
    <property type="entry name" value="MetI-like"/>
    <property type="match status" value="1"/>
</dbReference>
<dbReference type="AlphaFoldDB" id="A0A7C2FW19"/>
<dbReference type="GO" id="GO:0005886">
    <property type="term" value="C:plasma membrane"/>
    <property type="evidence" value="ECO:0007669"/>
    <property type="project" value="UniProtKB-SubCell"/>
</dbReference>
<dbReference type="CDD" id="cd06261">
    <property type="entry name" value="TM_PBP2"/>
    <property type="match status" value="1"/>
</dbReference>
<comment type="similarity">
    <text evidence="7">Belongs to the binding-protein-dependent transport system permease family.</text>
</comment>
<evidence type="ECO:0000256" key="4">
    <source>
        <dbReference type="ARBA" id="ARBA00022692"/>
    </source>
</evidence>
<comment type="caution">
    <text evidence="9">The sequence shown here is derived from an EMBL/GenBank/DDBJ whole genome shotgun (WGS) entry which is preliminary data.</text>
</comment>
<protein>
    <submittedName>
        <fullName evidence="9">Sugar ABC transporter permease</fullName>
    </submittedName>
</protein>
<dbReference type="GO" id="GO:0055085">
    <property type="term" value="P:transmembrane transport"/>
    <property type="evidence" value="ECO:0007669"/>
    <property type="project" value="InterPro"/>
</dbReference>
<evidence type="ECO:0000256" key="3">
    <source>
        <dbReference type="ARBA" id="ARBA00022475"/>
    </source>
</evidence>
<dbReference type="PROSITE" id="PS50928">
    <property type="entry name" value="ABC_TM1"/>
    <property type="match status" value="1"/>
</dbReference>
<keyword evidence="2 7" id="KW-0813">Transport</keyword>
<feature type="transmembrane region" description="Helical" evidence="7">
    <location>
        <begin position="166"/>
        <end position="191"/>
    </location>
</feature>
<feature type="domain" description="ABC transmembrane type-1" evidence="8">
    <location>
        <begin position="81"/>
        <end position="293"/>
    </location>
</feature>
<evidence type="ECO:0000256" key="2">
    <source>
        <dbReference type="ARBA" id="ARBA00022448"/>
    </source>
</evidence>
<evidence type="ECO:0000256" key="7">
    <source>
        <dbReference type="RuleBase" id="RU363032"/>
    </source>
</evidence>
<feature type="transmembrane region" description="Helical" evidence="7">
    <location>
        <begin position="118"/>
        <end position="138"/>
    </location>
</feature>
<feature type="transmembrane region" description="Helical" evidence="7">
    <location>
        <begin position="21"/>
        <end position="43"/>
    </location>
</feature>
<dbReference type="SUPFAM" id="SSF161098">
    <property type="entry name" value="MetI-like"/>
    <property type="match status" value="1"/>
</dbReference>
<feature type="transmembrane region" description="Helical" evidence="7">
    <location>
        <begin position="212"/>
        <end position="234"/>
    </location>
</feature>
<keyword evidence="3" id="KW-1003">Cell membrane</keyword>
<reference evidence="9" key="1">
    <citation type="journal article" date="2020" name="mSystems">
        <title>Genome- and Community-Level Interaction Insights into Carbon Utilization and Element Cycling Functions of Hydrothermarchaeota in Hydrothermal Sediment.</title>
        <authorList>
            <person name="Zhou Z."/>
            <person name="Liu Y."/>
            <person name="Xu W."/>
            <person name="Pan J."/>
            <person name="Luo Z.H."/>
            <person name="Li M."/>
        </authorList>
    </citation>
    <scope>NUCLEOTIDE SEQUENCE [LARGE SCALE GENOMIC DNA]</scope>
    <source>
        <strain evidence="9">SpSt-246</strain>
    </source>
</reference>
<sequence>MAGRNTLRQRGLKLWRLGESLEGLGLFLPAGLLLLVFTLWPAVQAVLLSFQDEDPFGRGRVFAGLANYAELLKDPHFRQSVLLTLRFALVVAFLEVALGLAAALLLQYPVPGIALFRTVFFMTTAVSTAVAAIAWGWFLHPVGGLLNRLLEGMGLPPQGWLTTPQWALYSLAVATAWQAIGFNAILLTAGLQDIPDELYEAARIDGATGPVILWRITLPLLSPVLFFVGVLALVRGFTAFGQIHLLTRGGPSESTTVWIYRVYQEAFFNFRFTYAAAEAVLLFLLLVLLTGVQFRILGRRVFYG</sequence>
<gene>
    <name evidence="9" type="ORF">ENP73_04345</name>
</gene>
<dbReference type="InterPro" id="IPR000515">
    <property type="entry name" value="MetI-like"/>
</dbReference>
<evidence type="ECO:0000313" key="9">
    <source>
        <dbReference type="EMBL" id="HEH82225.1"/>
    </source>
</evidence>
<dbReference type="Pfam" id="PF00528">
    <property type="entry name" value="BPD_transp_1"/>
    <property type="match status" value="1"/>
</dbReference>
<evidence type="ECO:0000259" key="8">
    <source>
        <dbReference type="PROSITE" id="PS50928"/>
    </source>
</evidence>
<dbReference type="InterPro" id="IPR035906">
    <property type="entry name" value="MetI-like_sf"/>
</dbReference>
<feature type="transmembrane region" description="Helical" evidence="7">
    <location>
        <begin position="272"/>
        <end position="292"/>
    </location>
</feature>
<name>A0A7C2FW19_9DEIN</name>
<organism evidence="9">
    <name type="scientific">Thermus islandicus</name>
    <dbReference type="NCBI Taxonomy" id="540988"/>
    <lineage>
        <taxon>Bacteria</taxon>
        <taxon>Thermotogati</taxon>
        <taxon>Deinococcota</taxon>
        <taxon>Deinococci</taxon>
        <taxon>Thermales</taxon>
        <taxon>Thermaceae</taxon>
        <taxon>Thermus</taxon>
    </lineage>
</organism>
<feature type="transmembrane region" description="Helical" evidence="7">
    <location>
        <begin position="83"/>
        <end position="106"/>
    </location>
</feature>
<keyword evidence="4 7" id="KW-0812">Transmembrane</keyword>
<evidence type="ECO:0000256" key="5">
    <source>
        <dbReference type="ARBA" id="ARBA00022989"/>
    </source>
</evidence>
<dbReference type="PANTHER" id="PTHR30193:SF37">
    <property type="entry name" value="INNER MEMBRANE ABC TRANSPORTER PERMEASE PROTEIN YCJO"/>
    <property type="match status" value="1"/>
</dbReference>
<accession>A0A7C2FW19</accession>
<evidence type="ECO:0000256" key="6">
    <source>
        <dbReference type="ARBA" id="ARBA00023136"/>
    </source>
</evidence>
<evidence type="ECO:0000256" key="1">
    <source>
        <dbReference type="ARBA" id="ARBA00004651"/>
    </source>
</evidence>
<keyword evidence="5 7" id="KW-1133">Transmembrane helix</keyword>